<dbReference type="InterPro" id="IPR025277">
    <property type="entry name" value="Apiosidase-like_cat_dom"/>
</dbReference>
<dbReference type="EMBL" id="FOKA01000017">
    <property type="protein sequence ID" value="SFB36023.1"/>
    <property type="molecule type" value="Genomic_DNA"/>
</dbReference>
<sequence length="516" mass="53837">MRASRSPSPGPLPPVALVALVAALLVVVLVVVVVLVRRDRGDEAPAAPAWPLAASEDGTGLVDADGRPVLHLADTVWLAAARLDQEGLRTLVETRAEQGLTALQVSVLPFVHLPGPAGFEDDPLANAYGDRPLEDGDLGRPLEVGGRTDDPTDGDYDYWDHVDHLVTLAAEHGLTVTLVPSWYGYRGEDWRGALGVDDARAYGAFLGERLGHHPNLLWLLGGDDDVRGDVDRVDPAVAGREEVRDARAATRAMAEAIRDAEAVPHLMSYHASRGTSSLVDLADEDWQTFVSAYSGTATAAAVAQVTGTGRPVVLTEAYYDGREDDPVLDRADLRAQAWGAVLGGAGFAAGHEGVWDLDPGHGPDSEEGGRWEDLLDAPSAGDLGVLATAVRDLLPLRPAAGLLAGGEDLGEDLDDDELEGDARPAPVTAAVSGDGRTALVHVPRGGEVDLQVRELPAALRPEDGRPAGVAWLDPATGGTTDAGRLDPADADGDCVVTLRAPEGAGSPDVVLVLTAG</sequence>
<evidence type="ECO:0000256" key="1">
    <source>
        <dbReference type="SAM" id="Phobius"/>
    </source>
</evidence>
<feature type="domain" description="Apiosidase-like catalytic" evidence="2">
    <location>
        <begin position="56"/>
        <end position="390"/>
    </location>
</feature>
<organism evidence="3 4">
    <name type="scientific">Cellulomonas marina</name>
    <dbReference type="NCBI Taxonomy" id="988821"/>
    <lineage>
        <taxon>Bacteria</taxon>
        <taxon>Bacillati</taxon>
        <taxon>Actinomycetota</taxon>
        <taxon>Actinomycetes</taxon>
        <taxon>Micrococcales</taxon>
        <taxon>Cellulomonadaceae</taxon>
        <taxon>Cellulomonas</taxon>
    </lineage>
</organism>
<proteinExistence type="predicted"/>
<name>A0A1I1AI54_9CELL</name>
<feature type="transmembrane region" description="Helical" evidence="1">
    <location>
        <begin position="15"/>
        <end position="36"/>
    </location>
</feature>
<protein>
    <recommendedName>
        <fullName evidence="2">Apiosidase-like catalytic domain-containing protein</fullName>
    </recommendedName>
</protein>
<dbReference type="STRING" id="988821.SAMN05421867_11741"/>
<dbReference type="Pfam" id="PF13204">
    <property type="entry name" value="Apiosidase"/>
    <property type="match status" value="1"/>
</dbReference>
<reference evidence="3 4" key="1">
    <citation type="submission" date="2016-10" db="EMBL/GenBank/DDBJ databases">
        <authorList>
            <person name="de Groot N.N."/>
        </authorList>
    </citation>
    <scope>NUCLEOTIDE SEQUENCE [LARGE SCALE GENOMIC DNA]</scope>
    <source>
        <strain evidence="3 4">CGMCC 4.6945</strain>
    </source>
</reference>
<dbReference type="PANTHER" id="PTHR37836:SF2">
    <property type="entry name" value="DUF4038 DOMAIN-CONTAINING PROTEIN"/>
    <property type="match status" value="1"/>
</dbReference>
<dbReference type="Proteomes" id="UP000199012">
    <property type="component" value="Unassembled WGS sequence"/>
</dbReference>
<dbReference type="Gene3D" id="3.20.20.80">
    <property type="entry name" value="Glycosidases"/>
    <property type="match status" value="1"/>
</dbReference>
<keyword evidence="1" id="KW-0812">Transmembrane</keyword>
<accession>A0A1I1AI54</accession>
<gene>
    <name evidence="3" type="ORF">SAMN05421867_11741</name>
</gene>
<keyword evidence="4" id="KW-1185">Reference proteome</keyword>
<evidence type="ECO:0000313" key="4">
    <source>
        <dbReference type="Proteomes" id="UP000199012"/>
    </source>
</evidence>
<dbReference type="SUPFAM" id="SSF51445">
    <property type="entry name" value="(Trans)glycosidases"/>
    <property type="match status" value="1"/>
</dbReference>
<dbReference type="InterPro" id="IPR017853">
    <property type="entry name" value="GH"/>
</dbReference>
<dbReference type="OrthoDB" id="8108447at2"/>
<keyword evidence="1" id="KW-0472">Membrane</keyword>
<keyword evidence="1" id="KW-1133">Transmembrane helix</keyword>
<dbReference type="PANTHER" id="PTHR37836">
    <property type="entry name" value="LMO1036 PROTEIN"/>
    <property type="match status" value="1"/>
</dbReference>
<dbReference type="AlphaFoldDB" id="A0A1I1AI54"/>
<evidence type="ECO:0000259" key="2">
    <source>
        <dbReference type="Pfam" id="PF13204"/>
    </source>
</evidence>
<evidence type="ECO:0000313" key="3">
    <source>
        <dbReference type="EMBL" id="SFB36023.1"/>
    </source>
</evidence>